<evidence type="ECO:0000256" key="1">
    <source>
        <dbReference type="ARBA" id="ARBA00001947"/>
    </source>
</evidence>
<dbReference type="SUPFAM" id="SSF51556">
    <property type="entry name" value="Metallo-dependent hydrolases"/>
    <property type="match status" value="1"/>
</dbReference>
<proteinExistence type="predicted"/>
<dbReference type="PROSITE" id="PS00482">
    <property type="entry name" value="DIHYDROOROTASE_1"/>
    <property type="match status" value="1"/>
</dbReference>
<dbReference type="GO" id="GO:0006145">
    <property type="term" value="P:purine nucleobase catabolic process"/>
    <property type="evidence" value="ECO:0007669"/>
    <property type="project" value="TreeGrafter"/>
</dbReference>
<dbReference type="AlphaFoldDB" id="K1T0B1"/>
<evidence type="ECO:0000256" key="2">
    <source>
        <dbReference type="ARBA" id="ARBA00022723"/>
    </source>
</evidence>
<evidence type="ECO:0000259" key="5">
    <source>
        <dbReference type="Pfam" id="PF12890"/>
    </source>
</evidence>
<dbReference type="EMBL" id="AJWY01009050">
    <property type="protein sequence ID" value="EKC59490.1"/>
    <property type="molecule type" value="Genomic_DNA"/>
</dbReference>
<comment type="cofactor">
    <cofactor evidence="1">
        <name>Zn(2+)</name>
        <dbReference type="ChEBI" id="CHEBI:29105"/>
    </cofactor>
</comment>
<dbReference type="Pfam" id="PF12890">
    <property type="entry name" value="DHOase"/>
    <property type="match status" value="1"/>
</dbReference>
<name>K1T0B1_9ZZZZ</name>
<gene>
    <name evidence="6" type="ORF">LEA_13333</name>
</gene>
<keyword evidence="3" id="KW-0378">Hydrolase</keyword>
<dbReference type="InterPro" id="IPR024403">
    <property type="entry name" value="DHOase_cat"/>
</dbReference>
<dbReference type="InterPro" id="IPR002195">
    <property type="entry name" value="Dihydroorotase_CS"/>
</dbReference>
<dbReference type="InterPro" id="IPR011059">
    <property type="entry name" value="Metal-dep_hydrolase_composite"/>
</dbReference>
<evidence type="ECO:0000256" key="3">
    <source>
        <dbReference type="ARBA" id="ARBA00022801"/>
    </source>
</evidence>
<comment type="caution">
    <text evidence="6">The sequence shown here is derived from an EMBL/GenBank/DDBJ whole genome shotgun (WGS) entry which is preliminary data.</text>
</comment>
<sequence>MRTIYTDARIFRDGRFETGALAVEQGRIVPADGERADDRIVRLGGLWLVPGLVDVHVHLREPGFPHKETIATGTAAAARGGYTTVCSMPNVNPAPDSPEHLARQTELIRRDAAVH</sequence>
<evidence type="ECO:0000313" key="6">
    <source>
        <dbReference type="EMBL" id="EKC59490.1"/>
    </source>
</evidence>
<dbReference type="GO" id="GO:0004038">
    <property type="term" value="F:allantoinase activity"/>
    <property type="evidence" value="ECO:0007669"/>
    <property type="project" value="TreeGrafter"/>
</dbReference>
<dbReference type="SUPFAM" id="SSF51338">
    <property type="entry name" value="Composite domain of metallo-dependent hydrolases"/>
    <property type="match status" value="1"/>
</dbReference>
<dbReference type="GO" id="GO:0046872">
    <property type="term" value="F:metal ion binding"/>
    <property type="evidence" value="ECO:0007669"/>
    <property type="project" value="UniProtKB-KW"/>
</dbReference>
<dbReference type="InterPro" id="IPR032466">
    <property type="entry name" value="Metal_Hydrolase"/>
</dbReference>
<reference evidence="6" key="1">
    <citation type="journal article" date="2013" name="Environ. Microbiol.">
        <title>Microbiota from the distal guts of lean and obese adolescents exhibit partial functional redundancy besides clear differences in community structure.</title>
        <authorList>
            <person name="Ferrer M."/>
            <person name="Ruiz A."/>
            <person name="Lanza F."/>
            <person name="Haange S.B."/>
            <person name="Oberbach A."/>
            <person name="Till H."/>
            <person name="Bargiela R."/>
            <person name="Campoy C."/>
            <person name="Segura M.T."/>
            <person name="Richter M."/>
            <person name="von Bergen M."/>
            <person name="Seifert J."/>
            <person name="Suarez A."/>
        </authorList>
    </citation>
    <scope>NUCLEOTIDE SEQUENCE</scope>
</reference>
<protein>
    <submittedName>
        <fullName evidence="6">Dihydroorotase, multifunctional complex type</fullName>
    </submittedName>
</protein>
<accession>K1T0B1</accession>
<dbReference type="InterPro" id="IPR050138">
    <property type="entry name" value="DHOase/Allantoinase_Hydrolase"/>
</dbReference>
<dbReference type="PANTHER" id="PTHR43668">
    <property type="entry name" value="ALLANTOINASE"/>
    <property type="match status" value="1"/>
</dbReference>
<keyword evidence="2" id="KW-0479">Metal-binding</keyword>
<dbReference type="PANTHER" id="PTHR43668:SF2">
    <property type="entry name" value="ALLANTOINASE"/>
    <property type="match status" value="1"/>
</dbReference>
<feature type="domain" description="Dihydroorotase catalytic" evidence="5">
    <location>
        <begin position="48"/>
        <end position="114"/>
    </location>
</feature>
<organism evidence="6">
    <name type="scientific">human gut metagenome</name>
    <dbReference type="NCBI Taxonomy" id="408170"/>
    <lineage>
        <taxon>unclassified sequences</taxon>
        <taxon>metagenomes</taxon>
        <taxon>organismal metagenomes</taxon>
    </lineage>
</organism>
<feature type="non-terminal residue" evidence="6">
    <location>
        <position position="115"/>
    </location>
</feature>
<dbReference type="GO" id="GO:0005737">
    <property type="term" value="C:cytoplasm"/>
    <property type="evidence" value="ECO:0007669"/>
    <property type="project" value="TreeGrafter"/>
</dbReference>
<evidence type="ECO:0000256" key="4">
    <source>
        <dbReference type="ARBA" id="ARBA00022975"/>
    </source>
</evidence>
<keyword evidence="4" id="KW-0665">Pyrimidine biosynthesis</keyword>
<dbReference type="Gene3D" id="3.20.20.140">
    <property type="entry name" value="Metal-dependent hydrolases"/>
    <property type="match status" value="1"/>
</dbReference>